<name>A0A427XWL2_9TREE</name>
<gene>
    <name evidence="2" type="ORF">EHS24_006890</name>
</gene>
<sequence length="313" mass="34397">MPKWNTEEPVLVNTKEPYALRSALGNKDSANTNTPPTRKTLKKKVSWEDDKDISRLTPRAYTTYTPVPSARYSPEWYPPEYNSGRPHHHPLHPHADADRHHTALSTHTHPPLTYPPSPPYTTSHPRAPPPTPTPSAPSMCRTPVPKLQRKRATSHELDGYLPGETHVQHVFRTGPQLPPRPRLSRSPMWSATPGRMIDAYSSDPEGFALALVPVRHSWNPTPSRDLIKGIREMDAMWQGQPTDSGSDSDSDSDGVSDPSPLVSTEGTEGAAENEESGPGGALGLTLGPEAAKPEPASTGEGWRTVRPLRSWKV</sequence>
<dbReference type="RefSeq" id="XP_028477175.1">
    <property type="nucleotide sequence ID" value="XM_028622283.1"/>
</dbReference>
<organism evidence="2 3">
    <name type="scientific">Apiotrichum porosum</name>
    <dbReference type="NCBI Taxonomy" id="105984"/>
    <lineage>
        <taxon>Eukaryota</taxon>
        <taxon>Fungi</taxon>
        <taxon>Dikarya</taxon>
        <taxon>Basidiomycota</taxon>
        <taxon>Agaricomycotina</taxon>
        <taxon>Tremellomycetes</taxon>
        <taxon>Trichosporonales</taxon>
        <taxon>Trichosporonaceae</taxon>
        <taxon>Apiotrichum</taxon>
    </lineage>
</organism>
<feature type="compositionally biased region" description="Polar residues" evidence="1">
    <location>
        <begin position="28"/>
        <end position="37"/>
    </location>
</feature>
<feature type="compositionally biased region" description="Pro residues" evidence="1">
    <location>
        <begin position="126"/>
        <end position="135"/>
    </location>
</feature>
<accession>A0A427XWL2</accession>
<keyword evidence="3" id="KW-1185">Reference proteome</keyword>
<dbReference type="GeneID" id="39591433"/>
<feature type="region of interest" description="Disordered" evidence="1">
    <location>
        <begin position="81"/>
        <end position="142"/>
    </location>
</feature>
<proteinExistence type="predicted"/>
<evidence type="ECO:0000313" key="2">
    <source>
        <dbReference type="EMBL" id="RSH83223.1"/>
    </source>
</evidence>
<feature type="region of interest" description="Disordered" evidence="1">
    <location>
        <begin position="21"/>
        <end position="49"/>
    </location>
</feature>
<dbReference type="AlphaFoldDB" id="A0A427XWL2"/>
<reference evidence="2 3" key="1">
    <citation type="submission" date="2018-11" db="EMBL/GenBank/DDBJ databases">
        <title>Genome sequence of Apiotrichum porosum DSM 27194.</title>
        <authorList>
            <person name="Aliyu H."/>
            <person name="Gorte O."/>
            <person name="Ochsenreither K."/>
        </authorList>
    </citation>
    <scope>NUCLEOTIDE SEQUENCE [LARGE SCALE GENOMIC DNA]</scope>
    <source>
        <strain evidence="2 3">DSM 27194</strain>
    </source>
</reference>
<dbReference type="EMBL" id="RSCE01000004">
    <property type="protein sequence ID" value="RSH83223.1"/>
    <property type="molecule type" value="Genomic_DNA"/>
</dbReference>
<evidence type="ECO:0000256" key="1">
    <source>
        <dbReference type="SAM" id="MobiDB-lite"/>
    </source>
</evidence>
<protein>
    <submittedName>
        <fullName evidence="2">Uncharacterized protein</fullName>
    </submittedName>
</protein>
<feature type="region of interest" description="Disordered" evidence="1">
    <location>
        <begin position="237"/>
        <end position="313"/>
    </location>
</feature>
<feature type="compositionally biased region" description="Low complexity" evidence="1">
    <location>
        <begin position="255"/>
        <end position="270"/>
    </location>
</feature>
<evidence type="ECO:0000313" key="3">
    <source>
        <dbReference type="Proteomes" id="UP000279236"/>
    </source>
</evidence>
<comment type="caution">
    <text evidence="2">The sequence shown here is derived from an EMBL/GenBank/DDBJ whole genome shotgun (WGS) entry which is preliminary data.</text>
</comment>
<dbReference type="Proteomes" id="UP000279236">
    <property type="component" value="Unassembled WGS sequence"/>
</dbReference>